<comment type="caution">
    <text evidence="3">The sequence shown here is derived from an EMBL/GenBank/DDBJ whole genome shotgun (WGS) entry which is preliminary data.</text>
</comment>
<evidence type="ECO:0000313" key="2">
    <source>
        <dbReference type="EMBL" id="ECT7279561.1"/>
    </source>
</evidence>
<keyword evidence="1" id="KW-1133">Transmembrane helix</keyword>
<dbReference type="Proteomes" id="UP000245551">
    <property type="component" value="Unassembled WGS sequence"/>
</dbReference>
<dbReference type="EMBL" id="QDOO01000235">
    <property type="protein sequence ID" value="PVM61554.1"/>
    <property type="molecule type" value="Genomic_DNA"/>
</dbReference>
<dbReference type="EMBL" id="AAKNPZ010000001">
    <property type="protein sequence ID" value="ECT7279561.1"/>
    <property type="molecule type" value="Genomic_DNA"/>
</dbReference>
<keyword evidence="1" id="KW-0812">Transmembrane</keyword>
<feature type="transmembrane region" description="Helical" evidence="1">
    <location>
        <begin position="48"/>
        <end position="70"/>
    </location>
</feature>
<name>A0A2T8WZ97_SALET</name>
<reference evidence="2" key="2">
    <citation type="submission" date="2018-07" db="EMBL/GenBank/DDBJ databases">
        <authorList>
            <consortium name="NARMS: The National Antimicrobial Resistance Monitoring System"/>
        </authorList>
    </citation>
    <scope>NUCLEOTIDE SEQUENCE</scope>
    <source>
        <strain evidence="2">CVM N42501</strain>
    </source>
</reference>
<sequence>MHTLTNYIMSPLLTMFIFYSGVLAIYVWKKHSNKRVKFGDIRREYEAALAKGLHPILLAAIAYLLVFWLLK</sequence>
<dbReference type="Proteomes" id="UP000245068">
    <property type="component" value="Unassembled WGS sequence"/>
</dbReference>
<evidence type="ECO:0000313" key="4">
    <source>
        <dbReference type="EMBL" id="PVM61554.1"/>
    </source>
</evidence>
<evidence type="ECO:0000313" key="3">
    <source>
        <dbReference type="EMBL" id="PVJ43723.1"/>
    </source>
</evidence>
<gene>
    <name evidence="2" type="ORF">A9W71_01255</name>
    <name evidence="4" type="ORF">C4784_30040</name>
    <name evidence="3" type="ORF">C4855_21410</name>
</gene>
<evidence type="ECO:0000313" key="6">
    <source>
        <dbReference type="Proteomes" id="UP000245551"/>
    </source>
</evidence>
<reference evidence="5 6" key="1">
    <citation type="submission" date="2018-04" db="EMBL/GenBank/DDBJ databases">
        <title>Serotype diversity and antimicrobial resistance among Salmonella enterica isolated from patients at an equine referral hospital.</title>
        <authorList>
            <person name="Leon I.M."/>
            <person name="Lawhon S.D."/>
            <person name="Norman K.N."/>
            <person name="Threadgill D.S."/>
            <person name="Ohta N."/>
            <person name="Vinasco J."/>
            <person name="Scott H.M."/>
        </authorList>
    </citation>
    <scope>NUCLEOTIDE SEQUENCE [LARGE SCALE GENOMIC DNA]</scope>
    <source>
        <strain evidence="4 5">159</strain>
        <strain evidence="3 6">230</strain>
    </source>
</reference>
<dbReference type="EMBL" id="QDLV01000023">
    <property type="protein sequence ID" value="PVJ43723.1"/>
    <property type="molecule type" value="Genomic_DNA"/>
</dbReference>
<organism evidence="3 6">
    <name type="scientific">Salmonella enterica subsp. enterica serovar Gaminara</name>
    <dbReference type="NCBI Taxonomy" id="913070"/>
    <lineage>
        <taxon>Bacteria</taxon>
        <taxon>Pseudomonadati</taxon>
        <taxon>Pseudomonadota</taxon>
        <taxon>Gammaproteobacteria</taxon>
        <taxon>Enterobacterales</taxon>
        <taxon>Enterobacteriaceae</taxon>
        <taxon>Salmonella</taxon>
    </lineage>
</organism>
<feature type="transmembrane region" description="Helical" evidence="1">
    <location>
        <begin position="6"/>
        <end position="28"/>
    </location>
</feature>
<protein>
    <submittedName>
        <fullName evidence="3">Uncharacterized protein</fullName>
    </submittedName>
</protein>
<proteinExistence type="predicted"/>
<dbReference type="AlphaFoldDB" id="A0A2T8WZ97"/>
<dbReference type="CDD" id="cd22249">
    <property type="entry name" value="UDM1_RNF168_RNF169-like"/>
    <property type="match status" value="1"/>
</dbReference>
<accession>A0A2T8WZ97</accession>
<evidence type="ECO:0000313" key="5">
    <source>
        <dbReference type="Proteomes" id="UP000245068"/>
    </source>
</evidence>
<evidence type="ECO:0000256" key="1">
    <source>
        <dbReference type="SAM" id="Phobius"/>
    </source>
</evidence>
<keyword evidence="1" id="KW-0472">Membrane</keyword>